<dbReference type="PANTHER" id="PTHR31060">
    <property type="entry name" value="OSJNBA0011J08.25 PROTEIN-RELATED"/>
    <property type="match status" value="1"/>
</dbReference>
<reference evidence="6 7" key="1">
    <citation type="submission" date="2020-12" db="EMBL/GenBank/DDBJ databases">
        <title>Concerted genomic and epigenomic changes stabilize Arabidopsis allopolyploids.</title>
        <authorList>
            <person name="Chen Z."/>
        </authorList>
    </citation>
    <scope>NUCLEOTIDE SEQUENCE [LARGE SCALE GENOMIC DNA]</scope>
    <source>
        <strain evidence="6">Allo738</strain>
        <tissue evidence="6">Leaf</tissue>
    </source>
</reference>
<evidence type="ECO:0000256" key="1">
    <source>
        <dbReference type="ARBA" id="ARBA00002668"/>
    </source>
</evidence>
<evidence type="ECO:0000256" key="3">
    <source>
        <dbReference type="ARBA" id="ARBA00022786"/>
    </source>
</evidence>
<dbReference type="EMBL" id="JAEFBK010000010">
    <property type="protein sequence ID" value="KAG7559806.1"/>
    <property type="molecule type" value="Genomic_DNA"/>
</dbReference>
<dbReference type="PANTHER" id="PTHR31060:SF32">
    <property type="entry name" value="BTB_POZ DOMAIN PLANT PROTEIN"/>
    <property type="match status" value="1"/>
</dbReference>
<feature type="signal peptide" evidence="4">
    <location>
        <begin position="1"/>
        <end position="28"/>
    </location>
</feature>
<keyword evidence="4" id="KW-0732">Signal</keyword>
<comment type="function">
    <text evidence="1">May act as a substrate-specific adapter of an E3 ubiquitin-protein ligase complex (CUL3-RBX1-BTB) which mediates the ubiquitination and subsequent proteasomal degradation of target proteins.</text>
</comment>
<keyword evidence="7" id="KW-1185">Reference proteome</keyword>
<comment type="pathway">
    <text evidence="2">Protein modification; protein ubiquitination.</text>
</comment>
<sequence>MMCLNISFTVYVTSVFSLLILCLSEVTSHMNDPGDLIGEISREASNLIWIVDILIEKKLCDEFVKLWADQKELANLYSKIPAMYRHEISLQKSVFELVKERSW</sequence>
<evidence type="ECO:0000256" key="2">
    <source>
        <dbReference type="ARBA" id="ARBA00004906"/>
    </source>
</evidence>
<feature type="chain" id="PRO_5035868913" description="At3g05675-like ankyrin-like domain-containing protein" evidence="4">
    <location>
        <begin position="29"/>
        <end position="103"/>
    </location>
</feature>
<comment type="caution">
    <text evidence="6">The sequence shown here is derived from an EMBL/GenBank/DDBJ whole genome shotgun (WGS) entry which is preliminary data.</text>
</comment>
<evidence type="ECO:0000259" key="5">
    <source>
        <dbReference type="Pfam" id="PF25553"/>
    </source>
</evidence>
<dbReference type="InterPro" id="IPR038920">
    <property type="entry name" value="At3g05675-like"/>
</dbReference>
<keyword evidence="3" id="KW-0833">Ubl conjugation pathway</keyword>
<dbReference type="AlphaFoldDB" id="A0A8T1ZKE0"/>
<evidence type="ECO:0000313" key="6">
    <source>
        <dbReference type="EMBL" id="KAG7559806.1"/>
    </source>
</evidence>
<protein>
    <recommendedName>
        <fullName evidence="5">At3g05675-like ankyrin-like domain-containing protein</fullName>
    </recommendedName>
</protein>
<evidence type="ECO:0000313" key="7">
    <source>
        <dbReference type="Proteomes" id="UP000694240"/>
    </source>
</evidence>
<evidence type="ECO:0000256" key="4">
    <source>
        <dbReference type="SAM" id="SignalP"/>
    </source>
</evidence>
<dbReference type="InterPro" id="IPR058039">
    <property type="entry name" value="At3g05675-like_ankyrin"/>
</dbReference>
<proteinExistence type="predicted"/>
<accession>A0A8T1ZKE0</accession>
<gene>
    <name evidence="6" type="ORF">ISN45_Aa05g013830</name>
</gene>
<name>A0A8T1ZKE0_9BRAS</name>
<dbReference type="Proteomes" id="UP000694240">
    <property type="component" value="Chromosome 10"/>
</dbReference>
<organism evidence="6 7">
    <name type="scientific">Arabidopsis thaliana x Arabidopsis arenosa</name>
    <dbReference type="NCBI Taxonomy" id="1240361"/>
    <lineage>
        <taxon>Eukaryota</taxon>
        <taxon>Viridiplantae</taxon>
        <taxon>Streptophyta</taxon>
        <taxon>Embryophyta</taxon>
        <taxon>Tracheophyta</taxon>
        <taxon>Spermatophyta</taxon>
        <taxon>Magnoliopsida</taxon>
        <taxon>eudicotyledons</taxon>
        <taxon>Gunneridae</taxon>
        <taxon>Pentapetalae</taxon>
        <taxon>rosids</taxon>
        <taxon>malvids</taxon>
        <taxon>Brassicales</taxon>
        <taxon>Brassicaceae</taxon>
        <taxon>Camelineae</taxon>
        <taxon>Arabidopsis</taxon>
    </lineage>
</organism>
<dbReference type="Pfam" id="PF25553">
    <property type="entry name" value="BTB-POZ_ANK-like"/>
    <property type="match status" value="1"/>
</dbReference>
<feature type="domain" description="At3g05675-like ankyrin-like" evidence="5">
    <location>
        <begin position="31"/>
        <end position="90"/>
    </location>
</feature>